<dbReference type="EMBL" id="MU003501">
    <property type="protein sequence ID" value="KAF2472731.1"/>
    <property type="molecule type" value="Genomic_DNA"/>
</dbReference>
<gene>
    <name evidence="1" type="ORF">BDR25DRAFT_353058</name>
</gene>
<reference evidence="1" key="1">
    <citation type="journal article" date="2020" name="Stud. Mycol.">
        <title>101 Dothideomycetes genomes: a test case for predicting lifestyles and emergence of pathogens.</title>
        <authorList>
            <person name="Haridas S."/>
            <person name="Albert R."/>
            <person name="Binder M."/>
            <person name="Bloem J."/>
            <person name="Labutti K."/>
            <person name="Salamov A."/>
            <person name="Andreopoulos B."/>
            <person name="Baker S."/>
            <person name="Barry K."/>
            <person name="Bills G."/>
            <person name="Bluhm B."/>
            <person name="Cannon C."/>
            <person name="Castanera R."/>
            <person name="Culley D."/>
            <person name="Daum C."/>
            <person name="Ezra D."/>
            <person name="Gonzalez J."/>
            <person name="Henrissat B."/>
            <person name="Kuo A."/>
            <person name="Liang C."/>
            <person name="Lipzen A."/>
            <person name="Lutzoni F."/>
            <person name="Magnuson J."/>
            <person name="Mondo S."/>
            <person name="Nolan M."/>
            <person name="Ohm R."/>
            <person name="Pangilinan J."/>
            <person name="Park H.-J."/>
            <person name="Ramirez L."/>
            <person name="Alfaro M."/>
            <person name="Sun H."/>
            <person name="Tritt A."/>
            <person name="Yoshinaga Y."/>
            <person name="Zwiers L.-H."/>
            <person name="Turgeon B."/>
            <person name="Goodwin S."/>
            <person name="Spatafora J."/>
            <person name="Crous P."/>
            <person name="Grigoriev I."/>
        </authorList>
    </citation>
    <scope>NUCLEOTIDE SEQUENCE</scope>
    <source>
        <strain evidence="1">ATCC 200398</strain>
    </source>
</reference>
<accession>A0ACB6R2R8</accession>
<evidence type="ECO:0000313" key="1">
    <source>
        <dbReference type="EMBL" id="KAF2472731.1"/>
    </source>
</evidence>
<keyword evidence="2" id="KW-1185">Reference proteome</keyword>
<comment type="caution">
    <text evidence="1">The sequence shown here is derived from an EMBL/GenBank/DDBJ whole genome shotgun (WGS) entry which is preliminary data.</text>
</comment>
<proteinExistence type="predicted"/>
<sequence length="167" mass="19429">MANQSLKHLFKLYFPFRSSNCISPPGKQQVWRADCKFKMVNDTAKTFTPYRRLLFHTPRNQSFPRNCQKFPACSFNYSGTKIELDCVIRDCLNFSQFGHRLSAALFHLHTEIPATSDPRLWVHPPLINHLKRSKYSLAPLMTYASPDFSRDRKCFTAPILNRKSISD</sequence>
<dbReference type="Proteomes" id="UP000799755">
    <property type="component" value="Unassembled WGS sequence"/>
</dbReference>
<protein>
    <submittedName>
        <fullName evidence="1">Uncharacterized protein</fullName>
    </submittedName>
</protein>
<evidence type="ECO:0000313" key="2">
    <source>
        <dbReference type="Proteomes" id="UP000799755"/>
    </source>
</evidence>
<name>A0ACB6R2R8_9PLEO</name>
<organism evidence="1 2">
    <name type="scientific">Lindgomyces ingoldianus</name>
    <dbReference type="NCBI Taxonomy" id="673940"/>
    <lineage>
        <taxon>Eukaryota</taxon>
        <taxon>Fungi</taxon>
        <taxon>Dikarya</taxon>
        <taxon>Ascomycota</taxon>
        <taxon>Pezizomycotina</taxon>
        <taxon>Dothideomycetes</taxon>
        <taxon>Pleosporomycetidae</taxon>
        <taxon>Pleosporales</taxon>
        <taxon>Lindgomycetaceae</taxon>
        <taxon>Lindgomyces</taxon>
    </lineage>
</organism>